<keyword evidence="3" id="KW-1185">Reference proteome</keyword>
<accession>A0A0G3W8K5</accession>
<dbReference type="InterPro" id="IPR029057">
    <property type="entry name" value="PRTase-like"/>
</dbReference>
<keyword evidence="2" id="KW-0808">Transferase</keyword>
<dbReference type="Proteomes" id="UP000035704">
    <property type="component" value="Chromosome"/>
</dbReference>
<dbReference type="PATRIC" id="fig|84022.6.peg.1511"/>
<evidence type="ECO:0000313" key="2">
    <source>
        <dbReference type="EMBL" id="AKL94971.1"/>
    </source>
</evidence>
<reference evidence="2 3" key="1">
    <citation type="submission" date="2014-10" db="EMBL/GenBank/DDBJ databases">
        <title>Genome sequence of Clostridium aceticum DSM 1496.</title>
        <authorList>
            <person name="Poehlein A."/>
            <person name="Schiel-Bengelsdorf B."/>
            <person name="Gottschalk G."/>
            <person name="Duerre P."/>
            <person name="Daniel R."/>
        </authorList>
    </citation>
    <scope>NUCLEOTIDE SEQUENCE [LARGE SCALE GENOMIC DNA]</scope>
    <source>
        <strain evidence="2 3">DSM 1496</strain>
    </source>
</reference>
<dbReference type="InterPro" id="IPR000836">
    <property type="entry name" value="PRTase_dom"/>
</dbReference>
<evidence type="ECO:0000313" key="3">
    <source>
        <dbReference type="Proteomes" id="UP000035704"/>
    </source>
</evidence>
<dbReference type="SUPFAM" id="SSF53271">
    <property type="entry name" value="PRTase-like"/>
    <property type="match status" value="1"/>
</dbReference>
<evidence type="ECO:0000256" key="1">
    <source>
        <dbReference type="ARBA" id="ARBA00008007"/>
    </source>
</evidence>
<organism evidence="2 3">
    <name type="scientific">Clostridium aceticum</name>
    <dbReference type="NCBI Taxonomy" id="84022"/>
    <lineage>
        <taxon>Bacteria</taxon>
        <taxon>Bacillati</taxon>
        <taxon>Bacillota</taxon>
        <taxon>Clostridia</taxon>
        <taxon>Eubacteriales</taxon>
        <taxon>Clostridiaceae</taxon>
        <taxon>Clostridium</taxon>
    </lineage>
</organism>
<protein>
    <submittedName>
        <fullName evidence="2">Putative amidophosphoribosyltransferases</fullName>
    </submittedName>
</protein>
<dbReference type="KEGG" id="cace:CACET_c15220"/>
<keyword evidence="2" id="KW-0328">Glycosyltransferase</keyword>
<name>A0A0G3W8K5_9CLOT</name>
<dbReference type="CDD" id="cd06223">
    <property type="entry name" value="PRTases_typeI"/>
    <property type="match status" value="1"/>
</dbReference>
<gene>
    <name evidence="2" type="ORF">CACET_c15220</name>
</gene>
<dbReference type="PANTHER" id="PTHR47505:SF1">
    <property type="entry name" value="DNA UTILIZATION PROTEIN YHGH"/>
    <property type="match status" value="1"/>
</dbReference>
<comment type="similarity">
    <text evidence="1">Belongs to the ComF/GntX family.</text>
</comment>
<dbReference type="Gene3D" id="3.40.50.2020">
    <property type="match status" value="1"/>
</dbReference>
<dbReference type="RefSeq" id="WP_052661252.1">
    <property type="nucleotide sequence ID" value="NZ_CP009687.1"/>
</dbReference>
<dbReference type="OrthoDB" id="9779910at2"/>
<dbReference type="PANTHER" id="PTHR47505">
    <property type="entry name" value="DNA UTILIZATION PROTEIN YHGH"/>
    <property type="match status" value="1"/>
</dbReference>
<sequence>MMKINPIKINGEWEEGFALDVHTLSSEYLGEDECGRKQFDTIRSDIGQLVYELKYSCNKSKVDDIINLISPFLKEWNIGEKIDIIIPVPPSKLERAFQPVFEITDALSNVLGISTHTGVLEKTNRTECKELSSVEKNKIAGTIQLMKRFTREVNILLVDDLYQSGTTLKDATKALKKDSNVKKVYVLTMTKTRR</sequence>
<dbReference type="AlphaFoldDB" id="A0A0G3W8K5"/>
<dbReference type="EMBL" id="CP009687">
    <property type="protein sequence ID" value="AKL94971.1"/>
    <property type="molecule type" value="Genomic_DNA"/>
</dbReference>
<dbReference type="STRING" id="84022.CACET_c15220"/>
<dbReference type="GO" id="GO:0016757">
    <property type="term" value="F:glycosyltransferase activity"/>
    <property type="evidence" value="ECO:0007669"/>
    <property type="project" value="UniProtKB-KW"/>
</dbReference>
<proteinExistence type="inferred from homology"/>
<dbReference type="InterPro" id="IPR051910">
    <property type="entry name" value="ComF/GntX_DNA_util-trans"/>
</dbReference>